<feature type="coiled-coil region" evidence="1">
    <location>
        <begin position="143"/>
        <end position="170"/>
    </location>
</feature>
<dbReference type="EMBL" id="HBNS01001200">
    <property type="protein sequence ID" value="CAE4579722.1"/>
    <property type="molecule type" value="Transcribed_RNA"/>
</dbReference>
<keyword evidence="1" id="KW-0175">Coiled coil</keyword>
<organism evidence="2">
    <name type="scientific">Ditylum brightwellii</name>
    <dbReference type="NCBI Taxonomy" id="49249"/>
    <lineage>
        <taxon>Eukaryota</taxon>
        <taxon>Sar</taxon>
        <taxon>Stramenopiles</taxon>
        <taxon>Ochrophyta</taxon>
        <taxon>Bacillariophyta</taxon>
        <taxon>Mediophyceae</taxon>
        <taxon>Lithodesmiophycidae</taxon>
        <taxon>Lithodesmiales</taxon>
        <taxon>Lithodesmiaceae</taxon>
        <taxon>Ditylum</taxon>
    </lineage>
</organism>
<sequence length="382" mass="42545">MDDEDSEEVLTLETVKKLKWGGKKQEDEEAPVSWSQYDKFDETNTCSDYNYNGAGDNKVCTSGSDCDVRDDDDGRCITAVDHQKDKDDDSTAAANSPTRRLRKILLDSPSHHRRHRLKTAVLSIGKKFDEQLHLSEAAVTNISSSLSESVKELQRNVALVEERYKEDQMRKVCRYDSTTPSEPDPAEGSVLIEDTEVTTDDGVALVSSSMYISKNQYVPEDVIVSVEVTADANGGVGRVKNDVDIAEEAKEFVMEELKKTFPSSIKDVTDDDVLTLEVLVNLAIPENIDARRWNAGLCNLSWLPMPEIRTAKLGAIVSLCSRSKKRIYIGKQQFIKNGKNLHGMNDTSDDSDPDAVKKMATELSESIAKTVLLVLERQGDWC</sequence>
<name>A0A7S4QCX6_9STRA</name>
<reference evidence="2" key="1">
    <citation type="submission" date="2021-01" db="EMBL/GenBank/DDBJ databases">
        <authorList>
            <person name="Corre E."/>
            <person name="Pelletier E."/>
            <person name="Niang G."/>
            <person name="Scheremetjew M."/>
            <person name="Finn R."/>
            <person name="Kale V."/>
            <person name="Holt S."/>
            <person name="Cochrane G."/>
            <person name="Meng A."/>
            <person name="Brown T."/>
            <person name="Cohen L."/>
        </authorList>
    </citation>
    <scope>NUCLEOTIDE SEQUENCE</scope>
    <source>
        <strain evidence="2">GSO104</strain>
    </source>
</reference>
<dbReference type="AlphaFoldDB" id="A0A7S4QCX6"/>
<evidence type="ECO:0000313" key="2">
    <source>
        <dbReference type="EMBL" id="CAE4579722.1"/>
    </source>
</evidence>
<proteinExistence type="predicted"/>
<accession>A0A7S4QCX6</accession>
<gene>
    <name evidence="2" type="ORF">DBRI00130_LOCUS955</name>
</gene>
<evidence type="ECO:0000256" key="1">
    <source>
        <dbReference type="SAM" id="Coils"/>
    </source>
</evidence>
<protein>
    <submittedName>
        <fullName evidence="2">Uncharacterized protein</fullName>
    </submittedName>
</protein>